<evidence type="ECO:0000313" key="2">
    <source>
        <dbReference type="EMBL" id="RKN38999.1"/>
    </source>
</evidence>
<reference evidence="2 3" key="1">
    <citation type="journal article" date="2014" name="Int. J. Syst. Evol. Microbiol.">
        <title>Streptomyces hoynatensis sp. nov., isolated from deep marine sediment.</title>
        <authorList>
            <person name="Veyisoglu A."/>
            <person name="Sahin N."/>
        </authorList>
    </citation>
    <scope>NUCLEOTIDE SEQUENCE [LARGE SCALE GENOMIC DNA]</scope>
    <source>
        <strain evidence="2 3">KCTC 29097</strain>
    </source>
</reference>
<dbReference type="AlphaFoldDB" id="A0A3A9YT85"/>
<feature type="domain" description="Carrier" evidence="1">
    <location>
        <begin position="2"/>
        <end position="82"/>
    </location>
</feature>
<organism evidence="2 3">
    <name type="scientific">Streptomyces hoynatensis</name>
    <dbReference type="NCBI Taxonomy" id="1141874"/>
    <lineage>
        <taxon>Bacteria</taxon>
        <taxon>Bacillati</taxon>
        <taxon>Actinomycetota</taxon>
        <taxon>Actinomycetes</taxon>
        <taxon>Kitasatosporales</taxon>
        <taxon>Streptomycetaceae</taxon>
        <taxon>Streptomyces</taxon>
    </lineage>
</organism>
<dbReference type="PROSITE" id="PS50075">
    <property type="entry name" value="CARRIER"/>
    <property type="match status" value="1"/>
</dbReference>
<keyword evidence="3" id="KW-1185">Reference proteome</keyword>
<dbReference type="InterPro" id="IPR036736">
    <property type="entry name" value="ACP-like_sf"/>
</dbReference>
<dbReference type="RefSeq" id="WP_120682707.1">
    <property type="nucleotide sequence ID" value="NZ_RBAL01000015.1"/>
</dbReference>
<dbReference type="OrthoDB" id="2455700at2"/>
<dbReference type="SUPFAM" id="SSF47336">
    <property type="entry name" value="ACP-like"/>
    <property type="match status" value="1"/>
</dbReference>
<comment type="caution">
    <text evidence="2">The sequence shown here is derived from an EMBL/GenBank/DDBJ whole genome shotgun (WGS) entry which is preliminary data.</text>
</comment>
<protein>
    <submittedName>
        <fullName evidence="2">Isochorismatase</fullName>
    </submittedName>
</protein>
<dbReference type="InterPro" id="IPR009081">
    <property type="entry name" value="PP-bd_ACP"/>
</dbReference>
<dbReference type="Pfam" id="PF00550">
    <property type="entry name" value="PP-binding"/>
    <property type="match status" value="1"/>
</dbReference>
<gene>
    <name evidence="2" type="ORF">D7294_22725</name>
</gene>
<proteinExistence type="predicted"/>
<dbReference type="Proteomes" id="UP000272474">
    <property type="component" value="Unassembled WGS sequence"/>
</dbReference>
<dbReference type="EMBL" id="RBAL01000015">
    <property type="protein sequence ID" value="RKN38999.1"/>
    <property type="molecule type" value="Genomic_DNA"/>
</dbReference>
<name>A0A3A9YT85_9ACTN</name>
<dbReference type="Gene3D" id="1.10.1200.10">
    <property type="entry name" value="ACP-like"/>
    <property type="match status" value="1"/>
</dbReference>
<evidence type="ECO:0000313" key="3">
    <source>
        <dbReference type="Proteomes" id="UP000272474"/>
    </source>
</evidence>
<accession>A0A3A9YT85</accession>
<sequence length="83" mass="9302">MALTRRLIREDVARALGEDPDEPGDAWEFGDEENLLDLGLDSVRLMSLIARWRREHDVEVSFADLAERPSVAAWAALLVEAPS</sequence>
<evidence type="ECO:0000259" key="1">
    <source>
        <dbReference type="PROSITE" id="PS50075"/>
    </source>
</evidence>